<reference evidence="2 3" key="1">
    <citation type="submission" date="2020-03" db="EMBL/GenBank/DDBJ databases">
        <title>Draft Genome Sequence of Cudoniella acicularis.</title>
        <authorList>
            <person name="Buettner E."/>
            <person name="Kellner H."/>
        </authorList>
    </citation>
    <scope>NUCLEOTIDE SEQUENCE [LARGE SCALE GENOMIC DNA]</scope>
    <source>
        <strain evidence="2 3">DSM 108380</strain>
    </source>
</reference>
<sequence>MTSIPLFKLESVKVFGKIHYDASQYASYAVVGSKQQILTSTDQIKAQQFELEKVYKGPEPSGSGDDGRGSADELYTYERPTRIPARKRTKIYPVFSASRSAAVKKDLFSTFIYAPLSKDEFRIPLSYEALTYLWSDMGLWNEIELRSSEASRSERFAVGNNLYSILRSLRHRSNTRAFWIDAICIDQNDAHDKTRHIGLMRDIYHSAQNVCVWLGDNRISRAGLAFIPRMLDFNGVELTRDLEAVEEWTSFSILLKSSVFPHRWLLQEVLVAQNVTLHCGKCSIHYADFVDAVALFKTHQDEILKLFRRHHKSSRDLVDLSVTRTEKPIDITSNALQWSRKDNSLQRHFSLETLVSLLGDFDTADPRDTVFALLGLAKDGPELFRQMPLGFHRSYWPSSYTDGWDKRGLGSLSRIRHPCLKQLAVIGYFLPPLGEPNLGEVTVVDPNNTIASLG</sequence>
<protein>
    <recommendedName>
        <fullName evidence="1">Heterokaryon incompatibility domain-containing protein</fullName>
    </recommendedName>
</protein>
<keyword evidence="3" id="KW-1185">Reference proteome</keyword>
<dbReference type="InterPro" id="IPR010730">
    <property type="entry name" value="HET"/>
</dbReference>
<organism evidence="2 3">
    <name type="scientific">Cudoniella acicularis</name>
    <dbReference type="NCBI Taxonomy" id="354080"/>
    <lineage>
        <taxon>Eukaryota</taxon>
        <taxon>Fungi</taxon>
        <taxon>Dikarya</taxon>
        <taxon>Ascomycota</taxon>
        <taxon>Pezizomycotina</taxon>
        <taxon>Leotiomycetes</taxon>
        <taxon>Helotiales</taxon>
        <taxon>Tricladiaceae</taxon>
        <taxon>Cudoniella</taxon>
    </lineage>
</organism>
<dbReference type="Proteomes" id="UP000566819">
    <property type="component" value="Unassembled WGS sequence"/>
</dbReference>
<dbReference type="InterPro" id="IPR052895">
    <property type="entry name" value="HetReg/Transcr_Mod"/>
</dbReference>
<dbReference type="Pfam" id="PF06985">
    <property type="entry name" value="HET"/>
    <property type="match status" value="1"/>
</dbReference>
<name>A0A8H4W601_9HELO</name>
<dbReference type="EMBL" id="JAAMPI010000371">
    <property type="protein sequence ID" value="KAF4632174.1"/>
    <property type="molecule type" value="Genomic_DNA"/>
</dbReference>
<evidence type="ECO:0000259" key="1">
    <source>
        <dbReference type="Pfam" id="PF06985"/>
    </source>
</evidence>
<dbReference type="PANTHER" id="PTHR24148">
    <property type="entry name" value="ANKYRIN REPEAT DOMAIN-CONTAINING PROTEIN 39 HOMOLOG-RELATED"/>
    <property type="match status" value="1"/>
</dbReference>
<comment type="caution">
    <text evidence="2">The sequence shown here is derived from an EMBL/GenBank/DDBJ whole genome shotgun (WGS) entry which is preliminary data.</text>
</comment>
<dbReference type="OrthoDB" id="3477286at2759"/>
<evidence type="ECO:0000313" key="2">
    <source>
        <dbReference type="EMBL" id="KAF4632174.1"/>
    </source>
</evidence>
<evidence type="ECO:0000313" key="3">
    <source>
        <dbReference type="Proteomes" id="UP000566819"/>
    </source>
</evidence>
<proteinExistence type="predicted"/>
<feature type="domain" description="Heterokaryon incompatibility" evidence="1">
    <location>
        <begin position="127"/>
        <end position="268"/>
    </location>
</feature>
<gene>
    <name evidence="2" type="ORF">G7Y89_g5958</name>
</gene>
<dbReference type="PANTHER" id="PTHR24148:SF64">
    <property type="entry name" value="HETEROKARYON INCOMPATIBILITY DOMAIN-CONTAINING PROTEIN"/>
    <property type="match status" value="1"/>
</dbReference>
<accession>A0A8H4W601</accession>
<dbReference type="AlphaFoldDB" id="A0A8H4W601"/>